<dbReference type="SUPFAM" id="SSF117892">
    <property type="entry name" value="Band 7/SPFH domain"/>
    <property type="match status" value="1"/>
</dbReference>
<evidence type="ECO:0000256" key="3">
    <source>
        <dbReference type="ARBA" id="ARBA00023136"/>
    </source>
</evidence>
<dbReference type="InterPro" id="IPR036013">
    <property type="entry name" value="Band_7/SPFH_dom_sf"/>
</dbReference>
<keyword evidence="5" id="KW-1133">Transmembrane helix</keyword>
<dbReference type="PANTHER" id="PTHR13806:SF46">
    <property type="entry name" value="FLOTILLIN-1-RELATED"/>
    <property type="match status" value="1"/>
</dbReference>
<gene>
    <name evidence="7" type="ORF">DXZ20_30020</name>
</gene>
<dbReference type="SMART" id="SM00244">
    <property type="entry name" value="PHB"/>
    <property type="match status" value="1"/>
</dbReference>
<keyword evidence="3 5" id="KW-0472">Membrane</keyword>
<organism evidence="7 8">
    <name type="scientific">Adonisia turfae CCMR0081</name>
    <dbReference type="NCBI Taxonomy" id="2292702"/>
    <lineage>
        <taxon>Bacteria</taxon>
        <taxon>Bacillati</taxon>
        <taxon>Cyanobacteriota</taxon>
        <taxon>Adonisia</taxon>
        <taxon>Adonisia turfae</taxon>
    </lineage>
</organism>
<sequence>MTHTLFLLGQTTPAGDQKISVQAETTETVSYELAQAIPISQANQNTAQAGAVLGGSALVLGLIGIGALIIVLKTCLRICNPNQILIISGRKYKNKRGQTVGYRVVFGGRTLVVPIIEQVQSMDMTTMPIPVEVTNAYAKGGTPLNIQAIANVKISSNRSVVGNAIERFLGRNRSEIRRVVRETLEGNLRGVVALLTPEQVNEDRMNFAERIAADVAKDLSKLGLHLDTLKIQSVTDDMDYLSSIGRRQIANIIRDAEIAESEAVGEADRIEADCQKQAEVAKTQALTVVQQQQNELRKIKAELEERAKSEEERTIAAAKEARARAEQQLQTVRAELERLRLQADEVLPAQAAKQAQELHAKGQAAALEENAKAAALVNNMLAEVWAETGTDATQVFLIQQIDMVLKEAAKIPDRIHLKNVNVIDNGDGKSIANLVNVYPDVVRQFLKQVDDTLGIDVTGTLNQSLDFQRQLEPAVTTHTTTVEPNMEGNR</sequence>
<dbReference type="Proteomes" id="UP000481033">
    <property type="component" value="Unassembled WGS sequence"/>
</dbReference>
<keyword evidence="5" id="KW-0812">Transmembrane</keyword>
<dbReference type="PANTHER" id="PTHR13806">
    <property type="entry name" value="FLOTILLIN-RELATED"/>
    <property type="match status" value="1"/>
</dbReference>
<keyword evidence="8" id="KW-1185">Reference proteome</keyword>
<evidence type="ECO:0000256" key="1">
    <source>
        <dbReference type="ARBA" id="ARBA00004370"/>
    </source>
</evidence>
<comment type="subcellular location">
    <subcellularLocation>
        <location evidence="1">Membrane</location>
    </subcellularLocation>
</comment>
<proteinExistence type="inferred from homology"/>
<evidence type="ECO:0000256" key="2">
    <source>
        <dbReference type="ARBA" id="ARBA00007161"/>
    </source>
</evidence>
<dbReference type="GO" id="GO:0002020">
    <property type="term" value="F:protease binding"/>
    <property type="evidence" value="ECO:0007669"/>
    <property type="project" value="TreeGrafter"/>
</dbReference>
<dbReference type="InterPro" id="IPR001107">
    <property type="entry name" value="Band_7"/>
</dbReference>
<feature type="domain" description="Band 7" evidence="6">
    <location>
        <begin position="74"/>
        <end position="248"/>
    </location>
</feature>
<comment type="caution">
    <text evidence="7">The sequence shown here is derived from an EMBL/GenBank/DDBJ whole genome shotgun (WGS) entry which is preliminary data.</text>
</comment>
<dbReference type="InterPro" id="IPR027705">
    <property type="entry name" value="Flotillin_fam"/>
</dbReference>
<feature type="transmembrane region" description="Helical" evidence="5">
    <location>
        <begin position="49"/>
        <end position="72"/>
    </location>
</feature>
<dbReference type="Pfam" id="PF01145">
    <property type="entry name" value="Band_7"/>
    <property type="match status" value="1"/>
</dbReference>
<protein>
    <submittedName>
        <fullName evidence="7">Flotillin family protein</fullName>
    </submittedName>
</protein>
<dbReference type="EMBL" id="QXHD01000004">
    <property type="protein sequence ID" value="NEZ59804.1"/>
    <property type="molecule type" value="Genomic_DNA"/>
</dbReference>
<dbReference type="Gene3D" id="3.30.479.30">
    <property type="entry name" value="Band 7 domain"/>
    <property type="match status" value="1"/>
</dbReference>
<comment type="similarity">
    <text evidence="2">Belongs to the band 7/mec-2 family. Flotillin subfamily.</text>
</comment>
<keyword evidence="4" id="KW-0175">Coiled coil</keyword>
<evidence type="ECO:0000313" key="7">
    <source>
        <dbReference type="EMBL" id="NEZ59804.1"/>
    </source>
</evidence>
<feature type="coiled-coil region" evidence="4">
    <location>
        <begin position="282"/>
        <end position="342"/>
    </location>
</feature>
<evidence type="ECO:0000313" key="8">
    <source>
        <dbReference type="Proteomes" id="UP000481033"/>
    </source>
</evidence>
<dbReference type="GO" id="GO:0072659">
    <property type="term" value="P:protein localization to plasma membrane"/>
    <property type="evidence" value="ECO:0007669"/>
    <property type="project" value="TreeGrafter"/>
</dbReference>
<accession>A0A6M0RU97</accession>
<evidence type="ECO:0000256" key="5">
    <source>
        <dbReference type="SAM" id="Phobius"/>
    </source>
</evidence>
<reference evidence="7 8" key="1">
    <citation type="journal article" date="2020" name="Microb. Ecol.">
        <title>Ecogenomics of the Marine Benthic Filamentous Cyanobacterium Adonisia.</title>
        <authorList>
            <person name="Walter J.M."/>
            <person name="Coutinho F.H."/>
            <person name="Leomil L."/>
            <person name="Hargreaves P.I."/>
            <person name="Campeao M.E."/>
            <person name="Vieira V.V."/>
            <person name="Silva B.S."/>
            <person name="Fistarol G.O."/>
            <person name="Salomon P.S."/>
            <person name="Sawabe T."/>
            <person name="Mino S."/>
            <person name="Hosokawa M."/>
            <person name="Miyashita H."/>
            <person name="Maruyama F."/>
            <person name="van Verk M.C."/>
            <person name="Dutilh B.E."/>
            <person name="Thompson C.C."/>
            <person name="Thompson F.L."/>
        </authorList>
    </citation>
    <scope>NUCLEOTIDE SEQUENCE [LARGE SCALE GENOMIC DNA]</scope>
    <source>
        <strain evidence="7 8">CCMR0081</strain>
    </source>
</reference>
<name>A0A6M0RU97_9CYAN</name>
<dbReference type="RefSeq" id="WP_163668003.1">
    <property type="nucleotide sequence ID" value="NZ_QXHD01000004.1"/>
</dbReference>
<dbReference type="CDD" id="cd03399">
    <property type="entry name" value="SPFH_flotillin"/>
    <property type="match status" value="1"/>
</dbReference>
<dbReference type="GO" id="GO:0005886">
    <property type="term" value="C:plasma membrane"/>
    <property type="evidence" value="ECO:0007669"/>
    <property type="project" value="TreeGrafter"/>
</dbReference>
<evidence type="ECO:0000259" key="6">
    <source>
        <dbReference type="SMART" id="SM00244"/>
    </source>
</evidence>
<dbReference type="AlphaFoldDB" id="A0A6M0RU97"/>
<evidence type="ECO:0000256" key="4">
    <source>
        <dbReference type="SAM" id="Coils"/>
    </source>
</evidence>